<reference evidence="3" key="1">
    <citation type="submission" date="2016-10" db="EMBL/GenBank/DDBJ databases">
        <authorList>
            <person name="Varghese N."/>
            <person name="Submissions S."/>
        </authorList>
    </citation>
    <scope>NUCLEOTIDE SEQUENCE [LARGE SCALE GENOMIC DNA]</scope>
    <source>
        <strain evidence="3">DSM 17101</strain>
    </source>
</reference>
<dbReference type="Pfam" id="PF06527">
    <property type="entry name" value="TniQ"/>
    <property type="match status" value="1"/>
</dbReference>
<keyword evidence="3" id="KW-1185">Reference proteome</keyword>
<feature type="domain" description="TniQ" evidence="1">
    <location>
        <begin position="2"/>
        <end position="128"/>
    </location>
</feature>
<accession>A0A1H0U3P8</accession>
<dbReference type="Proteomes" id="UP000199317">
    <property type="component" value="Unassembled WGS sequence"/>
</dbReference>
<gene>
    <name evidence="2" type="ORF">SAMN04489708_117102</name>
</gene>
<evidence type="ECO:0000313" key="3">
    <source>
        <dbReference type="Proteomes" id="UP000199317"/>
    </source>
</evidence>
<evidence type="ECO:0000259" key="1">
    <source>
        <dbReference type="Pfam" id="PF06527"/>
    </source>
</evidence>
<dbReference type="AlphaFoldDB" id="A0A1H0U3P8"/>
<sequence length="499" mass="55659">MLRLAHAHGYKAEQLSLMFVGRDKPLWNRDVDRWAGEELRRSLREATAASDPQISAATLHAYEGYVSGKVTLNGNSRWLTHLGVFHRVRRRAGLACCSLCLSSDREPYYRRAWRLSFITVCSVHQCELIDACPRCSAAFMPHRIDVGRDGYAPRRGLLALCSACGYDMRKHVPQKAKAALVAWTSTLLDAAQLGHLAWAGIRDLHSVLFFDGLRPLTECIVSQVLRLSGDVDELRIAVRRSAMDELSTMLSNPLRYTRERGLNFTQVVGTRGGMQRPLWLETMFCDLRMQRTRHHTHEELAGIARALDVKVGKVSLALAKEHFGANIPKGTSSSFYRSQVSNEAYESLLISLDHAVGSTADPKTRLALLQDKLAISMVRVLGMSMVELAAMTLDQAADRLPRPDVLKHPGHQPVPTAEDQISDHLWWHVEKVRPRIPGASHCSRLFLSCHTGRPMGDTSFGNRFASAVRAAYLTAAISSVDALRRRPAIALQEICDERA</sequence>
<dbReference type="InterPro" id="IPR009492">
    <property type="entry name" value="TniQ"/>
</dbReference>
<organism evidence="2 3">
    <name type="scientific">Paracidovorax cattleyae</name>
    <dbReference type="NCBI Taxonomy" id="80868"/>
    <lineage>
        <taxon>Bacteria</taxon>
        <taxon>Pseudomonadati</taxon>
        <taxon>Pseudomonadota</taxon>
        <taxon>Betaproteobacteria</taxon>
        <taxon>Burkholderiales</taxon>
        <taxon>Comamonadaceae</taxon>
        <taxon>Paracidovorax</taxon>
    </lineage>
</organism>
<name>A0A1H0U3P8_9BURK</name>
<dbReference type="EMBL" id="FNJL01000017">
    <property type="protein sequence ID" value="SDP60625.1"/>
    <property type="molecule type" value="Genomic_DNA"/>
</dbReference>
<protein>
    <submittedName>
        <fullName evidence="2">TniQ protein</fullName>
    </submittedName>
</protein>
<proteinExistence type="predicted"/>
<evidence type="ECO:0000313" key="2">
    <source>
        <dbReference type="EMBL" id="SDP60625.1"/>
    </source>
</evidence>